<organism evidence="2 3">
    <name type="scientific">Candidatus Chromulinivorax destructor</name>
    <dbReference type="NCBI Taxonomy" id="2066483"/>
    <lineage>
        <taxon>Bacteria</taxon>
        <taxon>Candidatus Babelota</taxon>
        <taxon>Candidatus Babeliae</taxon>
        <taxon>Candidatus Babeliales</taxon>
        <taxon>Candidatus Chromulinivoraceae</taxon>
        <taxon>Candidatus Chromulinivorax</taxon>
    </lineage>
</organism>
<sequence>MLLFLVFLNFSISFAMSDQANKRVMFQGQQYYIMHLLIKGCRHKSHPFSATPVIRKIDNAFCYKSQDDVHNLTADDFIDIHKGNYIYIDNCTVHTTRLSQGKIVPISLLVLGTNDENDLELFETSYDPSKIILVDNKSIKIPLS</sequence>
<feature type="chain" id="PRO_5016955809" evidence="1">
    <location>
        <begin position="18"/>
        <end position="144"/>
    </location>
</feature>
<dbReference type="AlphaFoldDB" id="A0A345ZCB3"/>
<dbReference type="EMBL" id="CP025544">
    <property type="protein sequence ID" value="AXK60930.1"/>
    <property type="molecule type" value="Genomic_DNA"/>
</dbReference>
<reference evidence="2 3" key="1">
    <citation type="submission" date="2017-12" db="EMBL/GenBank/DDBJ databases">
        <title>Chromulinavorax destructans is a abundant pathogen of dominant heterotrophic picoflagllates.</title>
        <authorList>
            <person name="Deeg C.M."/>
            <person name="Zimmer M."/>
            <person name="Suttle C.A."/>
        </authorList>
    </citation>
    <scope>NUCLEOTIDE SEQUENCE [LARGE SCALE GENOMIC DNA]</scope>
    <source>
        <strain evidence="2 3">SeV1</strain>
    </source>
</reference>
<proteinExistence type="predicted"/>
<accession>A0A345ZCB3</accession>
<feature type="signal peptide" evidence="1">
    <location>
        <begin position="1"/>
        <end position="17"/>
    </location>
</feature>
<gene>
    <name evidence="2" type="ORF">C0J27_04310</name>
</gene>
<evidence type="ECO:0000313" key="2">
    <source>
        <dbReference type="EMBL" id="AXK60930.1"/>
    </source>
</evidence>
<evidence type="ECO:0000313" key="3">
    <source>
        <dbReference type="Proteomes" id="UP000254834"/>
    </source>
</evidence>
<keyword evidence="1" id="KW-0732">Signal</keyword>
<keyword evidence="3" id="KW-1185">Reference proteome</keyword>
<name>A0A345ZCB3_9BACT</name>
<evidence type="ECO:0000256" key="1">
    <source>
        <dbReference type="SAM" id="SignalP"/>
    </source>
</evidence>
<protein>
    <submittedName>
        <fullName evidence="2">Uncharacterized protein</fullName>
    </submittedName>
</protein>
<dbReference type="KEGG" id="cdes:C0J27_04310"/>
<dbReference type="Proteomes" id="UP000254834">
    <property type="component" value="Chromosome"/>
</dbReference>